<keyword evidence="3" id="KW-0408">Iron</keyword>
<keyword evidence="2" id="KW-0560">Oxidoreductase</keyword>
<sequence>MLDANSQFRSTAVLLEHQIRSSGPAETFKNAFECQFKELECEALKVVRRLEVVEEIRRASETWGFMQLVNHGVPVGVMGEMLAGVRRFHEQSQELKMEWYSRDTEKPVRYFCNGDLLWNKAPACWRDSLAFDLPDGKLDPGLYPQIGRDAISEYVKHITRLSKTLSELLSEAS</sequence>
<evidence type="ECO:0000259" key="4">
    <source>
        <dbReference type="Pfam" id="PF14226"/>
    </source>
</evidence>
<dbReference type="Gene3D" id="2.60.120.330">
    <property type="entry name" value="B-lactam Antibiotic, Isopenicillin N Synthase, Chain"/>
    <property type="match status" value="1"/>
</dbReference>
<organism evidence="5 6">
    <name type="scientific">Dovyalis caffra</name>
    <dbReference type="NCBI Taxonomy" id="77055"/>
    <lineage>
        <taxon>Eukaryota</taxon>
        <taxon>Viridiplantae</taxon>
        <taxon>Streptophyta</taxon>
        <taxon>Embryophyta</taxon>
        <taxon>Tracheophyta</taxon>
        <taxon>Spermatophyta</taxon>
        <taxon>Magnoliopsida</taxon>
        <taxon>eudicotyledons</taxon>
        <taxon>Gunneridae</taxon>
        <taxon>Pentapetalae</taxon>
        <taxon>rosids</taxon>
        <taxon>fabids</taxon>
        <taxon>Malpighiales</taxon>
        <taxon>Salicaceae</taxon>
        <taxon>Flacourtieae</taxon>
        <taxon>Dovyalis</taxon>
    </lineage>
</organism>
<keyword evidence="1" id="KW-0479">Metal-binding</keyword>
<feature type="domain" description="Non-haem dioxygenase N-terminal" evidence="4">
    <location>
        <begin position="48"/>
        <end position="134"/>
    </location>
</feature>
<reference evidence="5 6" key="1">
    <citation type="submission" date="2024-01" db="EMBL/GenBank/DDBJ databases">
        <authorList>
            <person name="Waweru B."/>
        </authorList>
    </citation>
    <scope>NUCLEOTIDE SEQUENCE [LARGE SCALE GENOMIC DNA]</scope>
</reference>
<evidence type="ECO:0000256" key="2">
    <source>
        <dbReference type="ARBA" id="ARBA00023002"/>
    </source>
</evidence>
<dbReference type="EMBL" id="CAWUPB010001173">
    <property type="protein sequence ID" value="CAK7346431.1"/>
    <property type="molecule type" value="Genomic_DNA"/>
</dbReference>
<dbReference type="GO" id="GO:0016491">
    <property type="term" value="F:oxidoreductase activity"/>
    <property type="evidence" value="ECO:0007669"/>
    <property type="project" value="UniProtKB-KW"/>
</dbReference>
<gene>
    <name evidence="5" type="ORF">DCAF_LOCUS19107</name>
</gene>
<evidence type="ECO:0000256" key="3">
    <source>
        <dbReference type="ARBA" id="ARBA00023004"/>
    </source>
</evidence>
<evidence type="ECO:0000256" key="1">
    <source>
        <dbReference type="ARBA" id="ARBA00022723"/>
    </source>
</evidence>
<dbReference type="GO" id="GO:0046872">
    <property type="term" value="F:metal ion binding"/>
    <property type="evidence" value="ECO:0007669"/>
    <property type="project" value="UniProtKB-KW"/>
</dbReference>
<accession>A0AAV1S5B5</accession>
<comment type="caution">
    <text evidence="5">The sequence shown here is derived from an EMBL/GenBank/DDBJ whole genome shotgun (WGS) entry which is preliminary data.</text>
</comment>
<dbReference type="PANTHER" id="PTHR10209">
    <property type="entry name" value="OXIDOREDUCTASE, 2OG-FE II OXYGENASE FAMILY PROTEIN"/>
    <property type="match status" value="1"/>
</dbReference>
<name>A0AAV1S5B5_9ROSI</name>
<keyword evidence="6" id="KW-1185">Reference proteome</keyword>
<evidence type="ECO:0000313" key="5">
    <source>
        <dbReference type="EMBL" id="CAK7346431.1"/>
    </source>
</evidence>
<dbReference type="PANTHER" id="PTHR10209:SF714">
    <property type="entry name" value="1-AMINOCYCLOPROPANE-1-CARBOXYLATE OXIDASE HOMOLOG 11-RELATED"/>
    <property type="match status" value="1"/>
</dbReference>
<proteinExistence type="predicted"/>
<dbReference type="InterPro" id="IPR026992">
    <property type="entry name" value="DIOX_N"/>
</dbReference>
<protein>
    <recommendedName>
        <fullName evidence="4">Non-haem dioxygenase N-terminal domain-containing protein</fullName>
    </recommendedName>
</protein>
<dbReference type="Pfam" id="PF14226">
    <property type="entry name" value="DIOX_N"/>
    <property type="match status" value="1"/>
</dbReference>
<dbReference type="AlphaFoldDB" id="A0AAV1S5B5"/>
<dbReference type="SUPFAM" id="SSF51197">
    <property type="entry name" value="Clavaminate synthase-like"/>
    <property type="match status" value="1"/>
</dbReference>
<dbReference type="Proteomes" id="UP001314170">
    <property type="component" value="Unassembled WGS sequence"/>
</dbReference>
<dbReference type="InterPro" id="IPR027443">
    <property type="entry name" value="IPNS-like_sf"/>
</dbReference>
<evidence type="ECO:0000313" key="6">
    <source>
        <dbReference type="Proteomes" id="UP001314170"/>
    </source>
</evidence>